<dbReference type="InterPro" id="IPR003543">
    <property type="entry name" value="SR-AI/II"/>
</dbReference>
<evidence type="ECO:0000313" key="3">
    <source>
        <dbReference type="Ensembl" id="ENSFCTP00005025319.1"/>
    </source>
</evidence>
<reference evidence="3" key="3">
    <citation type="submission" date="2025-09" db="UniProtKB">
        <authorList>
            <consortium name="Ensembl"/>
        </authorList>
    </citation>
    <scope>IDENTIFICATION</scope>
    <source>
        <strain evidence="3">breed Abyssinian</strain>
    </source>
</reference>
<feature type="region of interest" description="Disordered" evidence="1">
    <location>
        <begin position="297"/>
        <end position="374"/>
    </location>
</feature>
<protein>
    <recommendedName>
        <fullName evidence="5">Macrophage scavenger receptor 1</fullName>
    </recommendedName>
</protein>
<dbReference type="Ensembl" id="ENSFCTT00005036547.1">
    <property type="protein sequence ID" value="ENSFCTP00005025319.1"/>
    <property type="gene ID" value="ENSFCTG00005012893.1"/>
</dbReference>
<accession>A0ABI7XRY7</accession>
<keyword evidence="4" id="KW-1185">Reference proteome</keyword>
<feature type="transmembrane region" description="Helical" evidence="2">
    <location>
        <begin position="82"/>
        <end position="104"/>
    </location>
</feature>
<dbReference type="InterPro" id="IPR008160">
    <property type="entry name" value="Collagen"/>
</dbReference>
<organism evidence="3 4">
    <name type="scientific">Felis catus</name>
    <name type="common">Cat</name>
    <name type="synonym">Felis silvestris catus</name>
    <dbReference type="NCBI Taxonomy" id="9685"/>
    <lineage>
        <taxon>Eukaryota</taxon>
        <taxon>Metazoa</taxon>
        <taxon>Chordata</taxon>
        <taxon>Craniata</taxon>
        <taxon>Vertebrata</taxon>
        <taxon>Euteleostomi</taxon>
        <taxon>Mammalia</taxon>
        <taxon>Eutheria</taxon>
        <taxon>Laurasiatheria</taxon>
        <taxon>Carnivora</taxon>
        <taxon>Feliformia</taxon>
        <taxon>Felidae</taxon>
        <taxon>Felinae</taxon>
        <taxon>Felis</taxon>
    </lineage>
</organism>
<dbReference type="Pfam" id="PF03523">
    <property type="entry name" value="Macscav_rec"/>
    <property type="match status" value="1"/>
</dbReference>
<evidence type="ECO:0000256" key="2">
    <source>
        <dbReference type="SAM" id="Phobius"/>
    </source>
</evidence>
<dbReference type="GeneTree" id="ENSGT00950000183074"/>
<evidence type="ECO:0000256" key="1">
    <source>
        <dbReference type="SAM" id="MobiDB-lite"/>
    </source>
</evidence>
<keyword evidence="2" id="KW-0472">Membrane</keyword>
<reference evidence="3 4" key="1">
    <citation type="submission" date="2021-02" db="EMBL/GenBank/DDBJ databases">
        <title>Safari Cat Assemblies.</title>
        <authorList>
            <person name="Bredemeyer K.R."/>
            <person name="Murphy W.J."/>
        </authorList>
    </citation>
    <scope>NUCLEOTIDE SEQUENCE [LARGE SCALE GENOMIC DNA]</scope>
</reference>
<evidence type="ECO:0000313" key="4">
    <source>
        <dbReference type="Proteomes" id="UP000823872"/>
    </source>
</evidence>
<dbReference type="Pfam" id="PF01391">
    <property type="entry name" value="Collagen"/>
    <property type="match status" value="1"/>
</dbReference>
<dbReference type="PRINTS" id="PR01408">
    <property type="entry name" value="MACSCAVRCPTR"/>
</dbReference>
<dbReference type="PANTHER" id="PTHR24637">
    <property type="entry name" value="COLLAGEN"/>
    <property type="match status" value="1"/>
</dbReference>
<reference evidence="3" key="2">
    <citation type="submission" date="2025-08" db="UniProtKB">
        <authorList>
            <consortium name="Ensembl"/>
        </authorList>
    </citation>
    <scope>IDENTIFICATION</scope>
    <source>
        <strain evidence="3">breed Abyssinian</strain>
    </source>
</reference>
<dbReference type="Proteomes" id="UP000823872">
    <property type="component" value="Chromosome B1"/>
</dbReference>
<evidence type="ECO:0008006" key="5">
    <source>
        <dbReference type="Google" id="ProtNLM"/>
    </source>
</evidence>
<keyword evidence="2" id="KW-0812">Transmembrane</keyword>
<gene>
    <name evidence="3" type="primary">MSR1</name>
</gene>
<sequence>MSLLTLEKHTSTNTDTHLSIERYMSRFHVGSMEPWDRFPDHQDDADSCSESVKFDARSMTALLPLNPKNGPTLQEKLKSLKAALVALYLLVFVVLVPIIGIMAAQVLKWEMKNCTVGSINANDMSQSLAGKANDSEEEMRFREAVMEQMNNMEKRIQFISDTEANLIDSEHFQNFSLVTDQRFNDVLLQLSTLVSSVQGHGNAIDEISKSLISLNITLLDLQLNIQTLNGKVQENTFKHQEDMSRLEERVYNASAEIMSMKEKQVNLEQEIKGEVKLLNNITNDLRLKDWEHSQTLKNITLIQGPPGRPGEKGDRGPAGESGPRGIPGAIGPPGPKGDRGAIGFPGSRGFPGPMGKTGRTGNPGPKGQKGEKGSGSMLRLLEEMSSTYQADQCNSRIIFGQGPFKIRQVGQDTLCYHLIKRPLTSGQIIRTTDSKIPLWLLQMTLVPVSHPASTWLSLQVFCAVWTSVPMLRPLPTPVTHHHHHLLAPLAGSPPMY</sequence>
<proteinExistence type="predicted"/>
<keyword evidence="2" id="KW-1133">Transmembrane helix</keyword>
<name>A0ABI7XRY7_FELCA</name>